<evidence type="ECO:0000313" key="2">
    <source>
        <dbReference type="Proteomes" id="UP000253034"/>
    </source>
</evidence>
<dbReference type="Proteomes" id="UP000253034">
    <property type="component" value="Unassembled WGS sequence"/>
</dbReference>
<protein>
    <submittedName>
        <fullName evidence="1">Uncharacterized protein</fullName>
    </submittedName>
</protein>
<sequence>MQMQGAFSMHEPIHILTDYFFNRYPVNIMPVGRVISKSCFSGTFRRYYGLTCVGKVINGLLSCFGYAGPDRSFGPTE</sequence>
<evidence type="ECO:0000313" key="1">
    <source>
        <dbReference type="EMBL" id="RCX17126.1"/>
    </source>
</evidence>
<organism evidence="1 2">
    <name type="scientific">Anaerobacterium chartisolvens</name>
    <dbReference type="NCBI Taxonomy" id="1297424"/>
    <lineage>
        <taxon>Bacteria</taxon>
        <taxon>Bacillati</taxon>
        <taxon>Bacillota</taxon>
        <taxon>Clostridia</taxon>
        <taxon>Eubacteriales</taxon>
        <taxon>Oscillospiraceae</taxon>
        <taxon>Anaerobacterium</taxon>
    </lineage>
</organism>
<accession>A0A369B993</accession>
<dbReference type="AlphaFoldDB" id="A0A369B993"/>
<reference evidence="1 2" key="1">
    <citation type="submission" date="2018-07" db="EMBL/GenBank/DDBJ databases">
        <title>Genomic Encyclopedia of Type Strains, Phase IV (KMG-IV): sequencing the most valuable type-strain genomes for metagenomic binning, comparative biology and taxonomic classification.</title>
        <authorList>
            <person name="Goeker M."/>
        </authorList>
    </citation>
    <scope>NUCLEOTIDE SEQUENCE [LARGE SCALE GENOMIC DNA]</scope>
    <source>
        <strain evidence="1 2">DSM 27016</strain>
    </source>
</reference>
<comment type="caution">
    <text evidence="1">The sequence shown here is derived from an EMBL/GenBank/DDBJ whole genome shotgun (WGS) entry which is preliminary data.</text>
</comment>
<dbReference type="EMBL" id="QPJT01000008">
    <property type="protein sequence ID" value="RCX17126.1"/>
    <property type="molecule type" value="Genomic_DNA"/>
</dbReference>
<keyword evidence="2" id="KW-1185">Reference proteome</keyword>
<gene>
    <name evidence="1" type="ORF">DFR58_10819</name>
</gene>
<name>A0A369B993_9FIRM</name>
<proteinExistence type="predicted"/>